<sequence>MAATVSSIFPLTAIQRKHWKLVAHHPDNLRRVLVVMCDVPPQCTRSEVREAFDRIVTRHEALRCRVVTLDDGTVAQEVLNARALVHQANYEEIRLDTHIGRDGFPSWLRRHLSRAMRLDMGAVRGCFVVADDQRFLAVAVHHMYCDEYSRRMLVAELTNILNGRAQPTATAPQLSDFLSPDRLEAERVNLTYWKSLMERHVAASGLPPGLQDNQYDSQFGASVQCAPSLCSSLAVCARRLRISVPMLLQATLTHVLRTYWGQAPLLMQAVVLNRSTAMEGRVVACLANEIVIPVPQAIRFDDFVQQMSRSIISSMSRASYHYPALLAWRRQQRESHQRREFAVAGACNVIGRFRSDLESALSDDVPYVVTPAKSPIHILDRMILQAASIESNIVVGRNFVKVEVGGSAAVISAGDVRDIAAAVGEELLMRARQLSTGV</sequence>
<accession>A0A4R0IR77</accession>
<evidence type="ECO:0000313" key="3">
    <source>
        <dbReference type="Proteomes" id="UP000294225"/>
    </source>
</evidence>
<dbReference type="SUPFAM" id="SSF52777">
    <property type="entry name" value="CoA-dependent acyltransferases"/>
    <property type="match status" value="2"/>
</dbReference>
<dbReference type="GO" id="GO:0043041">
    <property type="term" value="P:amino acid activation for nonribosomal peptide biosynthetic process"/>
    <property type="evidence" value="ECO:0007669"/>
    <property type="project" value="TreeGrafter"/>
</dbReference>
<dbReference type="EMBL" id="SJKC01000003">
    <property type="protein sequence ID" value="TCC36281.1"/>
    <property type="molecule type" value="Genomic_DNA"/>
</dbReference>
<name>A0A4R0IR77_9ACTN</name>
<dbReference type="GO" id="GO:0003824">
    <property type="term" value="F:catalytic activity"/>
    <property type="evidence" value="ECO:0007669"/>
    <property type="project" value="InterPro"/>
</dbReference>
<dbReference type="RefSeq" id="WP_131498107.1">
    <property type="nucleotide sequence ID" value="NZ_SJKC01000003.1"/>
</dbReference>
<dbReference type="PANTHER" id="PTHR45527">
    <property type="entry name" value="NONRIBOSOMAL PEPTIDE SYNTHETASE"/>
    <property type="match status" value="1"/>
</dbReference>
<organism evidence="2 3">
    <name type="scientific">Kribbella speibonae</name>
    <dbReference type="NCBI Taxonomy" id="1572660"/>
    <lineage>
        <taxon>Bacteria</taxon>
        <taxon>Bacillati</taxon>
        <taxon>Actinomycetota</taxon>
        <taxon>Actinomycetes</taxon>
        <taxon>Propionibacteriales</taxon>
        <taxon>Kribbellaceae</taxon>
        <taxon>Kribbella</taxon>
    </lineage>
</organism>
<dbReference type="GO" id="GO:0031177">
    <property type="term" value="F:phosphopantetheine binding"/>
    <property type="evidence" value="ECO:0007669"/>
    <property type="project" value="TreeGrafter"/>
</dbReference>
<reference evidence="2 3" key="1">
    <citation type="submission" date="2019-02" db="EMBL/GenBank/DDBJ databases">
        <title>Kribbella capetownensis sp. nov. and Kribbella speibonae sp. nov., isolated from soil.</title>
        <authorList>
            <person name="Curtis S.M."/>
            <person name="Norton I."/>
            <person name="Everest G.J."/>
            <person name="Meyers P.R."/>
        </authorList>
    </citation>
    <scope>NUCLEOTIDE SEQUENCE [LARGE SCALE GENOMIC DNA]</scope>
    <source>
        <strain evidence="2 3">YM55</strain>
    </source>
</reference>
<dbReference type="InterPro" id="IPR023213">
    <property type="entry name" value="CAT-like_dom_sf"/>
</dbReference>
<evidence type="ECO:0000259" key="1">
    <source>
        <dbReference type="Pfam" id="PF00668"/>
    </source>
</evidence>
<dbReference type="PANTHER" id="PTHR45527:SF1">
    <property type="entry name" value="FATTY ACID SYNTHASE"/>
    <property type="match status" value="1"/>
</dbReference>
<dbReference type="Gene3D" id="3.30.559.10">
    <property type="entry name" value="Chloramphenicol acetyltransferase-like domain"/>
    <property type="match status" value="1"/>
</dbReference>
<evidence type="ECO:0000313" key="2">
    <source>
        <dbReference type="EMBL" id="TCC36281.1"/>
    </source>
</evidence>
<gene>
    <name evidence="2" type="ORF">E0H92_26880</name>
</gene>
<dbReference type="AlphaFoldDB" id="A0A4R0IR77"/>
<dbReference type="Proteomes" id="UP000294225">
    <property type="component" value="Unassembled WGS sequence"/>
</dbReference>
<feature type="domain" description="Condensation" evidence="1">
    <location>
        <begin position="8"/>
        <end position="335"/>
    </location>
</feature>
<comment type="caution">
    <text evidence="2">The sequence shown here is derived from an EMBL/GenBank/DDBJ whole genome shotgun (WGS) entry which is preliminary data.</text>
</comment>
<dbReference type="InterPro" id="IPR001242">
    <property type="entry name" value="Condensation_dom"/>
</dbReference>
<dbReference type="GO" id="GO:0008610">
    <property type="term" value="P:lipid biosynthetic process"/>
    <property type="evidence" value="ECO:0007669"/>
    <property type="project" value="UniProtKB-ARBA"/>
</dbReference>
<proteinExistence type="predicted"/>
<protein>
    <recommendedName>
        <fullName evidence="1">Condensation domain-containing protein</fullName>
    </recommendedName>
</protein>
<dbReference type="Gene3D" id="3.30.559.30">
    <property type="entry name" value="Nonribosomal peptide synthetase, condensation domain"/>
    <property type="match status" value="1"/>
</dbReference>
<dbReference type="Pfam" id="PF00668">
    <property type="entry name" value="Condensation"/>
    <property type="match status" value="1"/>
</dbReference>
<dbReference type="GO" id="GO:0044550">
    <property type="term" value="P:secondary metabolite biosynthetic process"/>
    <property type="evidence" value="ECO:0007669"/>
    <property type="project" value="TreeGrafter"/>
</dbReference>
<dbReference type="GO" id="GO:0005737">
    <property type="term" value="C:cytoplasm"/>
    <property type="evidence" value="ECO:0007669"/>
    <property type="project" value="TreeGrafter"/>
</dbReference>